<proteinExistence type="predicted"/>
<dbReference type="AlphaFoldDB" id="Q6NED0"/>
<dbReference type="InterPro" id="IPR017850">
    <property type="entry name" value="Alkaline_phosphatase_core_sf"/>
</dbReference>
<dbReference type="Proteomes" id="UP000002198">
    <property type="component" value="Chromosome"/>
</dbReference>
<dbReference type="SUPFAM" id="SSF53649">
    <property type="entry name" value="Alkaline phosphatase-like"/>
    <property type="match status" value="2"/>
</dbReference>
<dbReference type="STRING" id="257309.DIP2345"/>
<keyword evidence="2" id="KW-1185">Reference proteome</keyword>
<evidence type="ECO:0000313" key="2">
    <source>
        <dbReference type="Proteomes" id="UP000002198"/>
    </source>
</evidence>
<evidence type="ECO:0000313" key="1">
    <source>
        <dbReference type="EMBL" id="CAE50867.1"/>
    </source>
</evidence>
<protein>
    <submittedName>
        <fullName evidence="1">Uncharacterized protein</fullName>
    </submittedName>
</protein>
<dbReference type="EMBL" id="BX248361">
    <property type="protein sequence ID" value="CAE50867.1"/>
    <property type="molecule type" value="Genomic_DNA"/>
</dbReference>
<reference evidence="1 2" key="1">
    <citation type="journal article" date="2003" name="Nucleic Acids Res.">
        <title>The complete genome sequence and analysis of Corynebacterium diphtheriae NCTC13129.</title>
        <authorList>
            <person name="Cerdeno-Tarraga A.M."/>
            <person name="Efstratiou A."/>
            <person name="Dover L.G."/>
            <person name="Holden M.T.G."/>
            <person name="Pallen M."/>
            <person name="Bentley S.D."/>
            <person name="Besra G.S."/>
            <person name="Churcher C."/>
            <person name="James K.D."/>
            <person name="De Zoysa A."/>
            <person name="Chillingworth T."/>
            <person name="Cronin A."/>
            <person name="Dowd L."/>
            <person name="Feltwell T."/>
            <person name="Hamlin N."/>
            <person name="Holroyd S."/>
            <person name="Jagels K."/>
            <person name="Moule S."/>
            <person name="Quail M.A."/>
            <person name="Rabbinowitsch E."/>
            <person name="Rutherford K."/>
            <person name="Thomson N.R."/>
            <person name="Unwin L."/>
            <person name="Whitehead S."/>
            <person name="Barrell B.G.Parkhill.J."/>
        </authorList>
    </citation>
    <scope>NUCLEOTIDE SEQUENCE [LARGE SCALE GENOMIC DNA]</scope>
    <source>
        <strain evidence="2">ATCC 700971 / NCTC 13129 / Biotype gravis</strain>
    </source>
</reference>
<dbReference type="Gene3D" id="3.40.720.10">
    <property type="entry name" value="Alkaline Phosphatase, subunit A"/>
    <property type="match status" value="1"/>
</dbReference>
<name>Q6NED0_CORDI</name>
<accession>Q6NED0</accession>
<sequence length="214" mass="23374">MTMNIAVVSGRIAPELTLPGLNFSRAYAPSTDFRSARLGLLTGQYPQRQPVTRFASLIGTVAEDFSPADVHIIERAEITPDLLDQAHDSGAATFFVGHPTIDDHRVRMSLLWPGVTDTNLPHDTIDGVVTCNELVSTLDIAPTLAAIAGYDVRPNAQLSFDGMNLTPVIRYGATGHGGLFFDDGTVITPTEVRRQANDPEWTMWHQFMNMGPLQ</sequence>
<dbReference type="KEGG" id="cdi:DIP2345"/>
<gene>
    <name evidence="1" type="ordered locus">DIP2345</name>
</gene>
<dbReference type="HOGENOM" id="CLU_1238516_0_0_11"/>
<organism evidence="1 2">
    <name type="scientific">Corynebacterium diphtheriae (strain ATCC 700971 / NCTC 13129 / Biotype gravis)</name>
    <dbReference type="NCBI Taxonomy" id="257309"/>
    <lineage>
        <taxon>Bacteria</taxon>
        <taxon>Bacillati</taxon>
        <taxon>Actinomycetota</taxon>
        <taxon>Actinomycetes</taxon>
        <taxon>Mycobacteriales</taxon>
        <taxon>Corynebacteriaceae</taxon>
        <taxon>Corynebacterium</taxon>
    </lineage>
</organism>